<feature type="signal peptide" evidence="1">
    <location>
        <begin position="1"/>
        <end position="19"/>
    </location>
</feature>
<accession>A0A3Q3W8C1</accession>
<dbReference type="Proteomes" id="UP000261620">
    <property type="component" value="Unplaced"/>
</dbReference>
<reference evidence="2" key="1">
    <citation type="submission" date="2025-08" db="UniProtKB">
        <authorList>
            <consortium name="Ensembl"/>
        </authorList>
    </citation>
    <scope>IDENTIFICATION</scope>
</reference>
<organism evidence="2 3">
    <name type="scientific">Mola mola</name>
    <name type="common">Ocean sunfish</name>
    <name type="synonym">Tetraodon mola</name>
    <dbReference type="NCBI Taxonomy" id="94237"/>
    <lineage>
        <taxon>Eukaryota</taxon>
        <taxon>Metazoa</taxon>
        <taxon>Chordata</taxon>
        <taxon>Craniata</taxon>
        <taxon>Vertebrata</taxon>
        <taxon>Euteleostomi</taxon>
        <taxon>Actinopterygii</taxon>
        <taxon>Neopterygii</taxon>
        <taxon>Teleostei</taxon>
        <taxon>Neoteleostei</taxon>
        <taxon>Acanthomorphata</taxon>
        <taxon>Eupercaria</taxon>
        <taxon>Tetraodontiformes</taxon>
        <taxon>Molidae</taxon>
        <taxon>Mola</taxon>
    </lineage>
</organism>
<name>A0A3Q3W8C1_MOLML</name>
<sequence>CFDCRVCLILTCTLIPVAASVAASCCLMYTKRPILGYTVQTINTSCDISAVMNCVGLCRFLCANPVCHTLFSNLLLCQNTEPNSCLPLQQDLFIFFF</sequence>
<dbReference type="GO" id="GO:0006955">
    <property type="term" value="P:immune response"/>
    <property type="evidence" value="ECO:0007669"/>
    <property type="project" value="InterPro"/>
</dbReference>
<dbReference type="GO" id="GO:0008009">
    <property type="term" value="F:chemokine activity"/>
    <property type="evidence" value="ECO:0007669"/>
    <property type="project" value="InterPro"/>
</dbReference>
<dbReference type="InterPro" id="IPR036048">
    <property type="entry name" value="Interleukin_8-like_sf"/>
</dbReference>
<evidence type="ECO:0008006" key="4">
    <source>
        <dbReference type="Google" id="ProtNLM"/>
    </source>
</evidence>
<dbReference type="GO" id="GO:0005576">
    <property type="term" value="C:extracellular region"/>
    <property type="evidence" value="ECO:0007669"/>
    <property type="project" value="InterPro"/>
</dbReference>
<evidence type="ECO:0000313" key="3">
    <source>
        <dbReference type="Proteomes" id="UP000261620"/>
    </source>
</evidence>
<keyword evidence="1" id="KW-0732">Signal</keyword>
<evidence type="ECO:0000313" key="2">
    <source>
        <dbReference type="Ensembl" id="ENSMMOP00000004854.1"/>
    </source>
</evidence>
<proteinExistence type="predicted"/>
<dbReference type="SUPFAM" id="SSF54117">
    <property type="entry name" value="Interleukin 8-like chemokines"/>
    <property type="match status" value="1"/>
</dbReference>
<dbReference type="Ensembl" id="ENSMMOT00000004941.1">
    <property type="protein sequence ID" value="ENSMMOP00000004854.1"/>
    <property type="gene ID" value="ENSMMOG00000003875.1"/>
</dbReference>
<dbReference type="AlphaFoldDB" id="A0A3Q3W8C1"/>
<reference evidence="2" key="2">
    <citation type="submission" date="2025-09" db="UniProtKB">
        <authorList>
            <consortium name="Ensembl"/>
        </authorList>
    </citation>
    <scope>IDENTIFICATION</scope>
</reference>
<protein>
    <recommendedName>
        <fullName evidence="4">Secreted protein</fullName>
    </recommendedName>
</protein>
<keyword evidence="3" id="KW-1185">Reference proteome</keyword>
<evidence type="ECO:0000256" key="1">
    <source>
        <dbReference type="SAM" id="SignalP"/>
    </source>
</evidence>
<feature type="chain" id="PRO_5018619990" description="Secreted protein" evidence="1">
    <location>
        <begin position="20"/>
        <end position="97"/>
    </location>
</feature>